<dbReference type="SUPFAM" id="SSF48179">
    <property type="entry name" value="6-phosphogluconate dehydrogenase C-terminal domain-like"/>
    <property type="match status" value="1"/>
</dbReference>
<dbReference type="InterPro" id="IPR028939">
    <property type="entry name" value="P5C_Rdtase_cat_N"/>
</dbReference>
<keyword evidence="2 4" id="KW-0521">NADP</keyword>
<reference evidence="9 10" key="1">
    <citation type="submission" date="2016-11" db="EMBL/GenBank/DDBJ databases">
        <authorList>
            <person name="Jaros S."/>
            <person name="Januszkiewicz K."/>
            <person name="Wedrychowicz H."/>
        </authorList>
    </citation>
    <scope>NUCLEOTIDE SEQUENCE [LARGE SCALE GENOMIC DNA]</scope>
    <source>
        <strain evidence="9 10">DSM 4740</strain>
    </source>
</reference>
<dbReference type="Gene3D" id="3.40.50.720">
    <property type="entry name" value="NAD(P)-binding Rossmann-like Domain"/>
    <property type="match status" value="1"/>
</dbReference>
<dbReference type="GO" id="GO:0055129">
    <property type="term" value="P:L-proline biosynthetic process"/>
    <property type="evidence" value="ECO:0007669"/>
    <property type="project" value="UniProtKB-UniRule"/>
</dbReference>
<dbReference type="PIRSF" id="PIRSF000193">
    <property type="entry name" value="Pyrrol-5-carb_rd"/>
    <property type="match status" value="1"/>
</dbReference>
<evidence type="ECO:0000256" key="5">
    <source>
        <dbReference type="PIRSR" id="PIRSR000193-1"/>
    </source>
</evidence>
<keyword evidence="3 4" id="KW-0560">Oxidoreductase</keyword>
<evidence type="ECO:0000256" key="1">
    <source>
        <dbReference type="ARBA" id="ARBA00005525"/>
    </source>
</evidence>
<organism evidence="9 10">
    <name type="scientific">Halomonas cupida</name>
    <dbReference type="NCBI Taxonomy" id="44933"/>
    <lineage>
        <taxon>Bacteria</taxon>
        <taxon>Pseudomonadati</taxon>
        <taxon>Pseudomonadota</taxon>
        <taxon>Gammaproteobacteria</taxon>
        <taxon>Oceanospirillales</taxon>
        <taxon>Halomonadaceae</taxon>
        <taxon>Halomonas</taxon>
    </lineage>
</organism>
<dbReference type="Proteomes" id="UP000184123">
    <property type="component" value="Unassembled WGS sequence"/>
</dbReference>
<gene>
    <name evidence="4" type="primary">proC</name>
    <name evidence="8" type="synonym">proC_2</name>
    <name evidence="8" type="ORF">HCU01_28320</name>
    <name evidence="9" type="ORF">SAMN05660971_02514</name>
</gene>
<keyword evidence="11" id="KW-1185">Reference proteome</keyword>
<evidence type="ECO:0000256" key="2">
    <source>
        <dbReference type="ARBA" id="ARBA00022857"/>
    </source>
</evidence>
<dbReference type="HAMAP" id="MF_01925">
    <property type="entry name" value="P5C_reductase"/>
    <property type="match status" value="1"/>
</dbReference>
<dbReference type="EMBL" id="BJXU01000115">
    <property type="protein sequence ID" value="GEN24883.1"/>
    <property type="molecule type" value="Genomic_DNA"/>
</dbReference>
<dbReference type="Pfam" id="PF03807">
    <property type="entry name" value="F420_oxidored"/>
    <property type="match status" value="1"/>
</dbReference>
<comment type="subcellular location">
    <subcellularLocation>
        <location evidence="4">Cytoplasm</location>
    </subcellularLocation>
</comment>
<feature type="binding site" evidence="5">
    <location>
        <position position="39"/>
    </location>
    <ligand>
        <name>NADP(+)</name>
        <dbReference type="ChEBI" id="CHEBI:58349"/>
    </ligand>
</feature>
<dbReference type="OrthoDB" id="8418678at2"/>
<dbReference type="PANTHER" id="PTHR11645:SF0">
    <property type="entry name" value="PYRROLINE-5-CARBOXYLATE REDUCTASE 3"/>
    <property type="match status" value="1"/>
</dbReference>
<keyword evidence="4" id="KW-0028">Amino-acid biosynthesis</keyword>
<evidence type="ECO:0000259" key="7">
    <source>
        <dbReference type="Pfam" id="PF14748"/>
    </source>
</evidence>
<comment type="similarity">
    <text evidence="1 4">Belongs to the pyrroline-5-carboxylate reductase family.</text>
</comment>
<dbReference type="GO" id="GO:0005737">
    <property type="term" value="C:cytoplasm"/>
    <property type="evidence" value="ECO:0007669"/>
    <property type="project" value="UniProtKB-SubCell"/>
</dbReference>
<dbReference type="GO" id="GO:0004735">
    <property type="term" value="F:pyrroline-5-carboxylate reductase activity"/>
    <property type="evidence" value="ECO:0007669"/>
    <property type="project" value="UniProtKB-UniRule"/>
</dbReference>
<accession>A0A1M7H6X2</accession>
<comment type="catalytic activity">
    <reaction evidence="4">
        <text>L-proline + NADP(+) = (S)-1-pyrroline-5-carboxylate + NADPH + 2 H(+)</text>
        <dbReference type="Rhea" id="RHEA:14109"/>
        <dbReference type="ChEBI" id="CHEBI:15378"/>
        <dbReference type="ChEBI" id="CHEBI:17388"/>
        <dbReference type="ChEBI" id="CHEBI:57783"/>
        <dbReference type="ChEBI" id="CHEBI:58349"/>
        <dbReference type="ChEBI" id="CHEBI:60039"/>
        <dbReference type="EC" id="1.5.1.2"/>
    </reaction>
</comment>
<evidence type="ECO:0000313" key="9">
    <source>
        <dbReference type="EMBL" id="SHM24344.1"/>
    </source>
</evidence>
<dbReference type="InterPro" id="IPR000304">
    <property type="entry name" value="Pyrroline-COOH_reductase"/>
</dbReference>
<dbReference type="EC" id="1.5.1.2" evidence="4"/>
<comment type="catalytic activity">
    <reaction evidence="4">
        <text>L-proline + NAD(+) = (S)-1-pyrroline-5-carboxylate + NADH + 2 H(+)</text>
        <dbReference type="Rhea" id="RHEA:14105"/>
        <dbReference type="ChEBI" id="CHEBI:15378"/>
        <dbReference type="ChEBI" id="CHEBI:17388"/>
        <dbReference type="ChEBI" id="CHEBI:57540"/>
        <dbReference type="ChEBI" id="CHEBI:57945"/>
        <dbReference type="ChEBI" id="CHEBI:60039"/>
        <dbReference type="EC" id="1.5.1.2"/>
    </reaction>
</comment>
<name>A0A1M7H6X2_9GAMM</name>
<dbReference type="AlphaFoldDB" id="A0A1M7H6X2"/>
<keyword evidence="4" id="KW-0963">Cytoplasm</keyword>
<dbReference type="UniPathway" id="UPA00098">
    <property type="reaction ID" value="UER00361"/>
</dbReference>
<evidence type="ECO:0000259" key="6">
    <source>
        <dbReference type="Pfam" id="PF03807"/>
    </source>
</evidence>
<evidence type="ECO:0000256" key="4">
    <source>
        <dbReference type="HAMAP-Rule" id="MF_01925"/>
    </source>
</evidence>
<comment type="pathway">
    <text evidence="4">Amino-acid biosynthesis; L-proline biosynthesis; L-proline from L-glutamate 5-semialdehyde: step 1/1.</text>
</comment>
<dbReference type="STRING" id="44933.SAMN05660971_02514"/>
<protein>
    <recommendedName>
        <fullName evidence="4">Pyrroline-5-carboxylate reductase</fullName>
        <shortName evidence="4">P5C reductase</shortName>
        <shortName evidence="4">P5CR</shortName>
        <ecNumber evidence="4">1.5.1.2</ecNumber>
    </recommendedName>
    <alternativeName>
        <fullName evidence="4">PCA reductase</fullName>
    </alternativeName>
</protein>
<feature type="domain" description="Pyrroline-5-carboxylate reductase dimerisation" evidence="7">
    <location>
        <begin position="161"/>
        <end position="261"/>
    </location>
</feature>
<proteinExistence type="inferred from homology"/>
<evidence type="ECO:0000313" key="11">
    <source>
        <dbReference type="Proteomes" id="UP000321726"/>
    </source>
</evidence>
<evidence type="ECO:0000313" key="10">
    <source>
        <dbReference type="Proteomes" id="UP000184123"/>
    </source>
</evidence>
<dbReference type="Pfam" id="PF14748">
    <property type="entry name" value="P5CR_dimer"/>
    <property type="match status" value="1"/>
</dbReference>
<dbReference type="PANTHER" id="PTHR11645">
    <property type="entry name" value="PYRROLINE-5-CARBOXYLATE REDUCTASE"/>
    <property type="match status" value="1"/>
</dbReference>
<dbReference type="InterPro" id="IPR036291">
    <property type="entry name" value="NAD(P)-bd_dom_sf"/>
</dbReference>
<dbReference type="InterPro" id="IPR029036">
    <property type="entry name" value="P5CR_dimer"/>
</dbReference>
<evidence type="ECO:0000256" key="3">
    <source>
        <dbReference type="ARBA" id="ARBA00023002"/>
    </source>
</evidence>
<feature type="domain" description="Pyrroline-5-carboxylate reductase catalytic N-terminal" evidence="6">
    <location>
        <begin position="7"/>
        <end position="97"/>
    </location>
</feature>
<comment type="function">
    <text evidence="4">Catalyzes the reduction of 1-pyrroline-5-carboxylate (PCA) to L-proline.</text>
</comment>
<evidence type="ECO:0000313" key="8">
    <source>
        <dbReference type="EMBL" id="GEN24883.1"/>
    </source>
</evidence>
<dbReference type="InterPro" id="IPR008927">
    <property type="entry name" value="6-PGluconate_DH-like_C_sf"/>
</dbReference>
<sequence length="267" mass="28520">MSQKMVLGIVGGHGWMGRSLGIALLERNILSADQLVVSSRSGASDAYCNWPDVRCVRDNRELAALADVIVLSVRPQDLAGIDIGDAGKGKLIISLLAMASVKQVAHQLGSDRVVRAMPNAAAKIRRAWFPWFAAEGVNPSERQLVQELLESCGMARELPAERDIDYLTALSGAGPAWPALLAKAMLEHAQTNGIPDDIALEAVMQTLVGGSQLLEHLGSDPGDMVERLINYDGTTAKGLSEMINGRLSDVVKHGLDAAHRAACSPRK</sequence>
<dbReference type="SUPFAM" id="SSF51735">
    <property type="entry name" value="NAD(P)-binding Rossmann-fold domains"/>
    <property type="match status" value="1"/>
</dbReference>
<dbReference type="Proteomes" id="UP000321726">
    <property type="component" value="Unassembled WGS sequence"/>
</dbReference>
<dbReference type="RefSeq" id="WP_073435549.1">
    <property type="nucleotide sequence ID" value="NZ_BJXU01000115.1"/>
</dbReference>
<keyword evidence="4" id="KW-0641">Proline biosynthesis</keyword>
<dbReference type="Gene3D" id="1.10.3730.10">
    <property type="entry name" value="ProC C-terminal domain-like"/>
    <property type="match status" value="1"/>
</dbReference>
<reference evidence="8 11" key="2">
    <citation type="submission" date="2019-07" db="EMBL/GenBank/DDBJ databases">
        <title>Whole genome shotgun sequence of Halomonas cupida NBRC 102219.</title>
        <authorList>
            <person name="Hosoyama A."/>
            <person name="Uohara A."/>
            <person name="Ohji S."/>
            <person name="Ichikawa N."/>
        </authorList>
    </citation>
    <scope>NUCLEOTIDE SEQUENCE [LARGE SCALE GENOMIC DNA]</scope>
    <source>
        <strain evidence="8 11">NBRC 102219</strain>
    </source>
</reference>
<dbReference type="EMBL" id="FRCA01000006">
    <property type="protein sequence ID" value="SHM24344.1"/>
    <property type="molecule type" value="Genomic_DNA"/>
</dbReference>
<feature type="binding site" evidence="5">
    <location>
        <position position="59"/>
    </location>
    <ligand>
        <name>NADPH</name>
        <dbReference type="ChEBI" id="CHEBI:57783"/>
    </ligand>
</feature>